<dbReference type="InterPro" id="IPR042208">
    <property type="entry name" value="D-ser_dehydrat-like_sf"/>
</dbReference>
<protein>
    <submittedName>
        <fullName evidence="2">Amino acid deaminase</fullName>
    </submittedName>
</protein>
<sequence length="453" mass="47882">MLLNSAEAQSTGRSAVAIDKDVVAALDERILGPEHKSLPPTAWGRTVREFLDSAPALADLETPILTIDRTAMESNLAVMADWAAAAGVRLAPHGKTTMAPQLWARQLETGSWAITLATIWQVQVARSFGVGRVVLANTLVDPVGLRWLAGELAKDPDFEFLSWVDGVATVREMERHLAAAPAGVRVPVIVELGGPHGRTGARGLAAALEVAEAVHHSPRLILAGVGGYEGALAHDRSPEGLAAVRDYLEEVARLHRELAAAGRYADRDGSPAVVTAGGSAYPDLVVEHLAGLADEEGAQGVPTAVVLRSGAYLIHDDGFYSGISPLADGHTDRPLRSAMHGWARTVSRPEPELALLDAGKRDLPFDEGLPVPQRIAGPAAAELNSAATVSALNDQHTFLRLPGGAEAEVPVGSVVRLGLSHPCTAFDKWRLIPVIDSADAESPRVVDLVHTFF</sequence>
<dbReference type="Gene3D" id="2.40.37.20">
    <property type="entry name" value="D-serine dehydratase-like domain"/>
    <property type="match status" value="1"/>
</dbReference>
<dbReference type="SMART" id="SM01119">
    <property type="entry name" value="D-ser_dehydrat"/>
    <property type="match status" value="1"/>
</dbReference>
<dbReference type="Gene3D" id="3.20.20.10">
    <property type="entry name" value="Alanine racemase"/>
    <property type="match status" value="1"/>
</dbReference>
<dbReference type="PANTHER" id="PTHR28004:SF8">
    <property type="entry name" value="D-SERINE DEAMINASE"/>
    <property type="match status" value="1"/>
</dbReference>
<dbReference type="InterPro" id="IPR051466">
    <property type="entry name" value="D-amino_acid_metab_enzyme"/>
</dbReference>
<comment type="caution">
    <text evidence="2">The sequence shown here is derived from an EMBL/GenBank/DDBJ whole genome shotgun (WGS) entry which is preliminary data.</text>
</comment>
<dbReference type="EMBL" id="JAERRJ010000010">
    <property type="protein sequence ID" value="MBL1078026.1"/>
    <property type="molecule type" value="Genomic_DNA"/>
</dbReference>
<organism evidence="2 3">
    <name type="scientific">Nocardia acididurans</name>
    <dbReference type="NCBI Taxonomy" id="2802282"/>
    <lineage>
        <taxon>Bacteria</taxon>
        <taxon>Bacillati</taxon>
        <taxon>Actinomycetota</taxon>
        <taxon>Actinomycetes</taxon>
        <taxon>Mycobacteriales</taxon>
        <taxon>Nocardiaceae</taxon>
        <taxon>Nocardia</taxon>
    </lineage>
</organism>
<dbReference type="Proteomes" id="UP000602198">
    <property type="component" value="Unassembled WGS sequence"/>
</dbReference>
<dbReference type="SUPFAM" id="SSF51419">
    <property type="entry name" value="PLP-binding barrel"/>
    <property type="match status" value="1"/>
</dbReference>
<dbReference type="PANTHER" id="PTHR28004">
    <property type="entry name" value="ZGC:162816-RELATED"/>
    <property type="match status" value="1"/>
</dbReference>
<reference evidence="2 3" key="1">
    <citation type="submission" date="2021-01" db="EMBL/GenBank/DDBJ databases">
        <title>WGS of actinomycetes isolated from Thailand.</title>
        <authorList>
            <person name="Thawai C."/>
        </authorList>
    </citation>
    <scope>NUCLEOTIDE SEQUENCE [LARGE SCALE GENOMIC DNA]</scope>
    <source>
        <strain evidence="2 3">LPG 2</strain>
    </source>
</reference>
<evidence type="ECO:0000259" key="1">
    <source>
        <dbReference type="SMART" id="SM01119"/>
    </source>
</evidence>
<evidence type="ECO:0000313" key="3">
    <source>
        <dbReference type="Proteomes" id="UP000602198"/>
    </source>
</evidence>
<evidence type="ECO:0000313" key="2">
    <source>
        <dbReference type="EMBL" id="MBL1078026.1"/>
    </source>
</evidence>
<gene>
    <name evidence="2" type="ORF">JK358_26835</name>
</gene>
<proteinExistence type="predicted"/>
<dbReference type="InterPro" id="IPR029066">
    <property type="entry name" value="PLP-binding_barrel"/>
</dbReference>
<dbReference type="Pfam" id="PF14031">
    <property type="entry name" value="D-ser_dehydrat"/>
    <property type="match status" value="1"/>
</dbReference>
<name>A0ABS1MBT5_9NOCA</name>
<feature type="domain" description="D-serine dehydratase-like" evidence="1">
    <location>
        <begin position="338"/>
        <end position="436"/>
    </location>
</feature>
<dbReference type="RefSeq" id="WP_201952353.1">
    <property type="nucleotide sequence ID" value="NZ_JAERRJ010000010.1"/>
</dbReference>
<dbReference type="InterPro" id="IPR026956">
    <property type="entry name" value="D-ser_dehydrat-like_dom"/>
</dbReference>
<keyword evidence="3" id="KW-1185">Reference proteome</keyword>
<accession>A0ABS1MBT5</accession>